<dbReference type="Pfam" id="PF00005">
    <property type="entry name" value="ABC_tran"/>
    <property type="match status" value="1"/>
</dbReference>
<dbReference type="SUPFAM" id="SSF52540">
    <property type="entry name" value="P-loop containing nucleoside triphosphate hydrolases"/>
    <property type="match status" value="1"/>
</dbReference>
<comment type="caution">
    <text evidence="12">The sequence shown here is derived from an EMBL/GenBank/DDBJ whole genome shotgun (WGS) entry which is preliminary data.</text>
</comment>
<keyword evidence="8 9" id="KW-0472">Membrane</keyword>
<evidence type="ECO:0000256" key="1">
    <source>
        <dbReference type="ARBA" id="ARBA00004651"/>
    </source>
</evidence>
<comment type="subcellular location">
    <subcellularLocation>
        <location evidence="1">Cell membrane</location>
        <topology evidence="1">Multi-pass membrane protein</topology>
    </subcellularLocation>
</comment>
<feature type="transmembrane region" description="Helical" evidence="9">
    <location>
        <begin position="83"/>
        <end position="101"/>
    </location>
</feature>
<dbReference type="GO" id="GO:0016887">
    <property type="term" value="F:ATP hydrolysis activity"/>
    <property type="evidence" value="ECO:0007669"/>
    <property type="project" value="InterPro"/>
</dbReference>
<dbReference type="Pfam" id="PF00664">
    <property type="entry name" value="ABC_membrane"/>
    <property type="match status" value="1"/>
</dbReference>
<reference evidence="12 13" key="1">
    <citation type="submission" date="2019-11" db="EMBL/GenBank/DDBJ databases">
        <title>Pseudodesulfovibrio alkaliphilus, sp. nov., an alkaliphilic sulfate-reducing bacteria from mud volcano of Taman peninsula, Russia.</title>
        <authorList>
            <person name="Frolova A."/>
            <person name="Merkel A.Y."/>
            <person name="Slobodkin A.I."/>
        </authorList>
    </citation>
    <scope>NUCLEOTIDE SEQUENCE [LARGE SCALE GENOMIC DNA]</scope>
    <source>
        <strain evidence="12 13">F-1</strain>
    </source>
</reference>
<dbReference type="PANTHER" id="PTHR43394:SF1">
    <property type="entry name" value="ATP-BINDING CASSETTE SUB-FAMILY B MEMBER 10, MITOCHONDRIAL"/>
    <property type="match status" value="1"/>
</dbReference>
<feature type="transmembrane region" description="Helical" evidence="9">
    <location>
        <begin position="44"/>
        <end position="71"/>
    </location>
</feature>
<evidence type="ECO:0000256" key="7">
    <source>
        <dbReference type="ARBA" id="ARBA00022989"/>
    </source>
</evidence>
<proteinExistence type="predicted"/>
<keyword evidence="4 9" id="KW-0812">Transmembrane</keyword>
<keyword evidence="13" id="KW-1185">Reference proteome</keyword>
<keyword evidence="7 9" id="KW-1133">Transmembrane helix</keyword>
<dbReference type="EMBL" id="WODC01000014">
    <property type="protein sequence ID" value="MUM78822.1"/>
    <property type="molecule type" value="Genomic_DNA"/>
</dbReference>
<dbReference type="InterPro" id="IPR039421">
    <property type="entry name" value="Type_1_exporter"/>
</dbReference>
<dbReference type="Gene3D" id="3.40.50.300">
    <property type="entry name" value="P-loop containing nucleotide triphosphate hydrolases"/>
    <property type="match status" value="1"/>
</dbReference>
<dbReference type="PROSITE" id="PS00211">
    <property type="entry name" value="ABC_TRANSPORTER_1"/>
    <property type="match status" value="1"/>
</dbReference>
<dbReference type="SUPFAM" id="SSF90123">
    <property type="entry name" value="ABC transporter transmembrane region"/>
    <property type="match status" value="1"/>
</dbReference>
<evidence type="ECO:0000313" key="12">
    <source>
        <dbReference type="EMBL" id="MUM78822.1"/>
    </source>
</evidence>
<feature type="domain" description="ABC transmembrane type-1" evidence="11">
    <location>
        <begin position="47"/>
        <end position="322"/>
    </location>
</feature>
<gene>
    <name evidence="12" type="ORF">GKC30_14390</name>
</gene>
<dbReference type="PROSITE" id="PS50929">
    <property type="entry name" value="ABC_TM1F"/>
    <property type="match status" value="1"/>
</dbReference>
<dbReference type="PROSITE" id="PS50893">
    <property type="entry name" value="ABC_TRANSPORTER_2"/>
    <property type="match status" value="1"/>
</dbReference>
<dbReference type="InterPro" id="IPR027417">
    <property type="entry name" value="P-loop_NTPase"/>
</dbReference>
<organism evidence="12 13">
    <name type="scientific">Pseudodesulfovibrio alkaliphilus</name>
    <dbReference type="NCBI Taxonomy" id="2661613"/>
    <lineage>
        <taxon>Bacteria</taxon>
        <taxon>Pseudomonadati</taxon>
        <taxon>Thermodesulfobacteriota</taxon>
        <taxon>Desulfovibrionia</taxon>
        <taxon>Desulfovibrionales</taxon>
        <taxon>Desulfovibrionaceae</taxon>
    </lineage>
</organism>
<evidence type="ECO:0000256" key="2">
    <source>
        <dbReference type="ARBA" id="ARBA00022448"/>
    </source>
</evidence>
<dbReference type="Gene3D" id="1.20.1560.10">
    <property type="entry name" value="ABC transporter type 1, transmembrane domain"/>
    <property type="match status" value="1"/>
</dbReference>
<evidence type="ECO:0000256" key="4">
    <source>
        <dbReference type="ARBA" id="ARBA00022692"/>
    </source>
</evidence>
<evidence type="ECO:0000313" key="13">
    <source>
        <dbReference type="Proteomes" id="UP000461162"/>
    </source>
</evidence>
<keyword evidence="6 12" id="KW-0067">ATP-binding</keyword>
<dbReference type="Proteomes" id="UP000461162">
    <property type="component" value="Unassembled WGS sequence"/>
</dbReference>
<protein>
    <submittedName>
        <fullName evidence="12">ATP-binding cassette domain-containing protein</fullName>
    </submittedName>
</protein>
<keyword evidence="2" id="KW-0813">Transport</keyword>
<evidence type="ECO:0000256" key="8">
    <source>
        <dbReference type="ARBA" id="ARBA00023136"/>
    </source>
</evidence>
<name>A0A7K1KSB4_9BACT</name>
<dbReference type="PANTHER" id="PTHR43394">
    <property type="entry name" value="ATP-DEPENDENT PERMEASE MDL1, MITOCHONDRIAL"/>
    <property type="match status" value="1"/>
</dbReference>
<evidence type="ECO:0000256" key="3">
    <source>
        <dbReference type="ARBA" id="ARBA00022475"/>
    </source>
</evidence>
<keyword evidence="5" id="KW-0547">Nucleotide-binding</keyword>
<dbReference type="InterPro" id="IPR017871">
    <property type="entry name" value="ABC_transporter-like_CS"/>
</dbReference>
<sequence>MLRTRITAQPAAERKTTKNITTIMLKENYQAIKWLISVSQGNRIFLVLSIICAMIGGCISILPYILFFDVIKSVNTSAISGEYILNITVAVAVAIVLKYVLLFTATMFSHRAAFFIQCNVRKKLLEHVGNLPLGFFSKRSSGLLRKIASEDVESLEIYIAHHIPDTALSITIPLAIFGVVFSQNPLLALVLLIPLVFMFFALNRISKIRKENVKDYFDNMENMNSATVEYVKAIPIIKIFNVTVESFDKFNTAIQKQIQITSQWIKKSSPFYVVFKSSLDFVLPLLMFMIAYQAQQGVDIPVATYFLCFILGAAMVKPVNQVYTSSNLLCSLMEGARRVGQITDVEQISDIQESYVSIDDFTIKYDSVFFSYSDKQVLSDINMDLDKPGLYALVGESGSGKTTAAQLLLRFWEVNQGNISIGNVDIKQIPLAFLLRNISFVFQDSFILDCSVRDNICMGLPDISDQDIIEVAKVVEAHGFIKKLPNGYDTMIGGDGSNLSGGEKQRICLARALLKDSPILVLDEPTSQVDATIERRIFDAIKHYCPDKIILFITHRITAATNADIIFVFNNGKIVDFGRHSELMTQNKKYRQMWDLTSKANTWSLEGRS</sequence>
<dbReference type="AlphaFoldDB" id="A0A7K1KSB4"/>
<dbReference type="SMART" id="SM00382">
    <property type="entry name" value="AAA"/>
    <property type="match status" value="1"/>
</dbReference>
<evidence type="ECO:0000259" key="11">
    <source>
        <dbReference type="PROSITE" id="PS50929"/>
    </source>
</evidence>
<dbReference type="FunFam" id="3.40.50.300:FF:000221">
    <property type="entry name" value="Multidrug ABC transporter ATP-binding protein"/>
    <property type="match status" value="1"/>
</dbReference>
<evidence type="ECO:0000256" key="6">
    <source>
        <dbReference type="ARBA" id="ARBA00022840"/>
    </source>
</evidence>
<evidence type="ECO:0000259" key="10">
    <source>
        <dbReference type="PROSITE" id="PS50893"/>
    </source>
</evidence>
<dbReference type="InterPro" id="IPR003593">
    <property type="entry name" value="AAA+_ATPase"/>
</dbReference>
<dbReference type="GO" id="GO:0015421">
    <property type="term" value="F:ABC-type oligopeptide transporter activity"/>
    <property type="evidence" value="ECO:0007669"/>
    <property type="project" value="TreeGrafter"/>
</dbReference>
<dbReference type="InterPro" id="IPR036640">
    <property type="entry name" value="ABC1_TM_sf"/>
</dbReference>
<dbReference type="InterPro" id="IPR011527">
    <property type="entry name" value="ABC1_TM_dom"/>
</dbReference>
<dbReference type="GO" id="GO:0005886">
    <property type="term" value="C:plasma membrane"/>
    <property type="evidence" value="ECO:0007669"/>
    <property type="project" value="UniProtKB-SubCell"/>
</dbReference>
<evidence type="ECO:0000256" key="9">
    <source>
        <dbReference type="SAM" id="Phobius"/>
    </source>
</evidence>
<evidence type="ECO:0000256" key="5">
    <source>
        <dbReference type="ARBA" id="ARBA00022741"/>
    </source>
</evidence>
<accession>A0A7K1KSB4</accession>
<feature type="transmembrane region" description="Helical" evidence="9">
    <location>
        <begin position="174"/>
        <end position="202"/>
    </location>
</feature>
<dbReference type="GO" id="GO:0005524">
    <property type="term" value="F:ATP binding"/>
    <property type="evidence" value="ECO:0007669"/>
    <property type="project" value="UniProtKB-KW"/>
</dbReference>
<dbReference type="InterPro" id="IPR003439">
    <property type="entry name" value="ABC_transporter-like_ATP-bd"/>
</dbReference>
<keyword evidence="3" id="KW-1003">Cell membrane</keyword>
<feature type="domain" description="ABC transporter" evidence="10">
    <location>
        <begin position="363"/>
        <end position="596"/>
    </location>
</feature>